<dbReference type="Pfam" id="PF24300">
    <property type="entry name" value="KWL1"/>
    <property type="match status" value="1"/>
</dbReference>
<dbReference type="Gene3D" id="2.40.40.10">
    <property type="entry name" value="RlpA-like domain"/>
    <property type="match status" value="1"/>
</dbReference>
<dbReference type="InterPro" id="IPR036908">
    <property type="entry name" value="RlpA-like_sf"/>
</dbReference>
<evidence type="ECO:0000256" key="1">
    <source>
        <dbReference type="ARBA" id="ARBA00004613"/>
    </source>
</evidence>
<dbReference type="InterPro" id="IPR039271">
    <property type="entry name" value="Kiwellin-like"/>
</dbReference>
<dbReference type="AlphaFoldDB" id="A0A3L6RMU4"/>
<proteinExistence type="inferred from homology"/>
<name>A0A3L6RMU4_PANMI</name>
<gene>
    <name evidence="5" type="ORF">C2845_PM11G15730</name>
</gene>
<evidence type="ECO:0000313" key="5">
    <source>
        <dbReference type="EMBL" id="RLN07028.1"/>
    </source>
</evidence>
<dbReference type="STRING" id="4540.A0A3L6RMU4"/>
<dbReference type="CDD" id="cd22270">
    <property type="entry name" value="DPBB_kiwellin-like"/>
    <property type="match status" value="1"/>
</dbReference>
<comment type="caution">
    <text evidence="5">The sequence shown here is derived from an EMBL/GenBank/DDBJ whole genome shotgun (WGS) entry which is preliminary data.</text>
</comment>
<dbReference type="Proteomes" id="UP000275267">
    <property type="component" value="Unassembled WGS sequence"/>
</dbReference>
<reference evidence="6" key="1">
    <citation type="journal article" date="2019" name="Nat. Commun.">
        <title>The genome of broomcorn millet.</title>
        <authorList>
            <person name="Zou C."/>
            <person name="Miki D."/>
            <person name="Li D."/>
            <person name="Tang Q."/>
            <person name="Xiao L."/>
            <person name="Rajput S."/>
            <person name="Deng P."/>
            <person name="Jia W."/>
            <person name="Huang R."/>
            <person name="Zhang M."/>
            <person name="Sun Y."/>
            <person name="Hu J."/>
            <person name="Fu X."/>
            <person name="Schnable P.S."/>
            <person name="Li F."/>
            <person name="Zhang H."/>
            <person name="Feng B."/>
            <person name="Zhu X."/>
            <person name="Liu R."/>
            <person name="Schnable J.C."/>
            <person name="Zhu J.-K."/>
            <person name="Zhang H."/>
        </authorList>
    </citation>
    <scope>NUCLEOTIDE SEQUENCE [LARGE SCALE GENOMIC DNA]</scope>
</reference>
<comment type="similarity">
    <text evidence="2">Belongs to the kiwellin family.</text>
</comment>
<keyword evidence="3" id="KW-0964">Secreted</keyword>
<dbReference type="PANTHER" id="PTHR33191:SF58">
    <property type="entry name" value="RIPENING-RELATED PROTEIN 1"/>
    <property type="match status" value="1"/>
</dbReference>
<evidence type="ECO:0000313" key="6">
    <source>
        <dbReference type="Proteomes" id="UP000275267"/>
    </source>
</evidence>
<keyword evidence="6" id="KW-1185">Reference proteome</keyword>
<evidence type="ECO:0000256" key="2">
    <source>
        <dbReference type="ARBA" id="ARBA00005592"/>
    </source>
</evidence>
<sequence>MDHDKDVKILLEHGADCLFTHTASQKATIKATNAPDGPSECDNSYQRDGEMVVTLSTSWFSNMARCGHRIKITANGNSVYAKVVNECDSVHGCDDDHKFEAPCTNNIIDALPAVWNVPGLDQSTGEQDITWSDGDE</sequence>
<comment type="subcellular location">
    <subcellularLocation>
        <location evidence="1">Secreted</location>
    </subcellularLocation>
</comment>
<dbReference type="GO" id="GO:0005576">
    <property type="term" value="C:extracellular region"/>
    <property type="evidence" value="ECO:0007669"/>
    <property type="project" value="UniProtKB-SubCell"/>
</dbReference>
<dbReference type="EMBL" id="PQIB02000007">
    <property type="protein sequence ID" value="RLN07028.1"/>
    <property type="molecule type" value="Genomic_DNA"/>
</dbReference>
<protein>
    <submittedName>
        <fullName evidence="5">Ripening-related protein 5</fullName>
    </submittedName>
</protein>
<accession>A0A3L6RMU4</accession>
<dbReference type="PANTHER" id="PTHR33191">
    <property type="entry name" value="RIPENING-RELATED PROTEIN 2-RELATED"/>
    <property type="match status" value="1"/>
</dbReference>
<keyword evidence="4" id="KW-0732">Signal</keyword>
<evidence type="ECO:0000256" key="4">
    <source>
        <dbReference type="ARBA" id="ARBA00022729"/>
    </source>
</evidence>
<dbReference type="OrthoDB" id="406505at2759"/>
<dbReference type="SUPFAM" id="SSF50685">
    <property type="entry name" value="Barwin-like endoglucanases"/>
    <property type="match status" value="1"/>
</dbReference>
<organism evidence="5 6">
    <name type="scientific">Panicum miliaceum</name>
    <name type="common">Proso millet</name>
    <name type="synonym">Broomcorn millet</name>
    <dbReference type="NCBI Taxonomy" id="4540"/>
    <lineage>
        <taxon>Eukaryota</taxon>
        <taxon>Viridiplantae</taxon>
        <taxon>Streptophyta</taxon>
        <taxon>Embryophyta</taxon>
        <taxon>Tracheophyta</taxon>
        <taxon>Spermatophyta</taxon>
        <taxon>Magnoliopsida</taxon>
        <taxon>Liliopsida</taxon>
        <taxon>Poales</taxon>
        <taxon>Poaceae</taxon>
        <taxon>PACMAD clade</taxon>
        <taxon>Panicoideae</taxon>
        <taxon>Panicodae</taxon>
        <taxon>Paniceae</taxon>
        <taxon>Panicinae</taxon>
        <taxon>Panicum</taxon>
        <taxon>Panicum sect. Panicum</taxon>
    </lineage>
</organism>
<evidence type="ECO:0000256" key="3">
    <source>
        <dbReference type="ARBA" id="ARBA00022525"/>
    </source>
</evidence>